<comment type="caution">
    <text evidence="2">The sequence shown here is derived from an EMBL/GenBank/DDBJ whole genome shotgun (WGS) entry which is preliminary data.</text>
</comment>
<proteinExistence type="predicted"/>
<feature type="compositionally biased region" description="Low complexity" evidence="1">
    <location>
        <begin position="84"/>
        <end position="94"/>
    </location>
</feature>
<feature type="compositionally biased region" description="Acidic residues" evidence="1">
    <location>
        <begin position="96"/>
        <end position="106"/>
    </location>
</feature>
<dbReference type="RefSeq" id="WP_231005037.1">
    <property type="nucleotide sequence ID" value="NZ_JAJNEC010000005.1"/>
</dbReference>
<keyword evidence="3" id="KW-1185">Reference proteome</keyword>
<protein>
    <submittedName>
        <fullName evidence="2">Uncharacterized protein</fullName>
    </submittedName>
</protein>
<accession>A0ABS8PRR6</accession>
<evidence type="ECO:0000313" key="3">
    <source>
        <dbReference type="Proteomes" id="UP001199816"/>
    </source>
</evidence>
<name>A0ABS8PRR6_9BACT</name>
<feature type="compositionally biased region" description="Acidic residues" evidence="1">
    <location>
        <begin position="141"/>
        <end position="166"/>
    </location>
</feature>
<evidence type="ECO:0000256" key="1">
    <source>
        <dbReference type="SAM" id="MobiDB-lite"/>
    </source>
</evidence>
<reference evidence="2 3" key="1">
    <citation type="submission" date="2021-11" db="EMBL/GenBank/DDBJ databases">
        <title>Genomic of Niabella pedocola.</title>
        <authorList>
            <person name="Wu T."/>
        </authorList>
    </citation>
    <scope>NUCLEOTIDE SEQUENCE [LARGE SCALE GENOMIC DNA]</scope>
    <source>
        <strain evidence="2 3">JCM 31011</strain>
    </source>
</reference>
<gene>
    <name evidence="2" type="ORF">LQ567_13470</name>
</gene>
<feature type="compositionally biased region" description="Basic and acidic residues" evidence="1">
    <location>
        <begin position="1"/>
        <end position="22"/>
    </location>
</feature>
<organism evidence="2 3">
    <name type="scientific">Niabella pedocola</name>
    <dbReference type="NCBI Taxonomy" id="1752077"/>
    <lineage>
        <taxon>Bacteria</taxon>
        <taxon>Pseudomonadati</taxon>
        <taxon>Bacteroidota</taxon>
        <taxon>Chitinophagia</taxon>
        <taxon>Chitinophagales</taxon>
        <taxon>Chitinophagaceae</taxon>
        <taxon>Niabella</taxon>
    </lineage>
</organism>
<sequence length="176" mass="19596">MDTNKNEQDLRDTEKDQEKLQPDEGTLDLPEVKDIPGQENIHPPNLREMADTTIASDDEEGVGIFDTDNERPERGNVPGEEPSEAPASEASNANLQEDEMPEEAIEALEQTGSEDDRNLRRARPDNKDDEGDPLNETAENSGEDLDVPGEELDDEDEENGEEDEENNAYSLSNDNE</sequence>
<dbReference type="EMBL" id="JAJNEC010000005">
    <property type="protein sequence ID" value="MCD2423779.1"/>
    <property type="molecule type" value="Genomic_DNA"/>
</dbReference>
<evidence type="ECO:0000313" key="2">
    <source>
        <dbReference type="EMBL" id="MCD2423779.1"/>
    </source>
</evidence>
<feature type="compositionally biased region" description="Basic and acidic residues" evidence="1">
    <location>
        <begin position="114"/>
        <end position="126"/>
    </location>
</feature>
<dbReference type="Proteomes" id="UP001199816">
    <property type="component" value="Unassembled WGS sequence"/>
</dbReference>
<feature type="region of interest" description="Disordered" evidence="1">
    <location>
        <begin position="1"/>
        <end position="176"/>
    </location>
</feature>